<dbReference type="RefSeq" id="WP_213237150.1">
    <property type="nucleotide sequence ID" value="NZ_JAHBCL010000018.1"/>
</dbReference>
<feature type="site" description="Interaction with DNA" evidence="8">
    <location>
        <position position="61"/>
    </location>
</feature>
<evidence type="ECO:0000259" key="9">
    <source>
        <dbReference type="PROSITE" id="PS50880"/>
    </source>
</evidence>
<dbReference type="PROSITE" id="PS52039">
    <property type="entry name" value="TOPO_IA_2"/>
    <property type="match status" value="1"/>
</dbReference>
<dbReference type="InterPro" id="IPR034144">
    <property type="entry name" value="TOPRIM_TopoIII"/>
</dbReference>
<name>A0ABS5PQG0_9FIRM</name>
<accession>A0ABS5PQG0</accession>
<comment type="caution">
    <text evidence="11">The sequence shown here is derived from an EMBL/GenBank/DDBJ whole genome shotgun (WGS) entry which is preliminary data.</text>
</comment>
<dbReference type="Gene3D" id="1.10.460.10">
    <property type="entry name" value="Topoisomerase I, domain 2"/>
    <property type="match status" value="1"/>
</dbReference>
<comment type="function">
    <text evidence="8">Releases the supercoiling and torsional tension of DNA, which is introduced during the DNA replication and transcription, by transiently cleaving and rejoining one strand of the DNA duplex. Introduces a single-strand break via transesterification at a target site in duplex DNA. The scissile phosphodiester is attacked by the catalytic tyrosine of the enzyme, resulting in the formation of a DNA-(5'-phosphotyrosyl)-enzyme intermediate and the expulsion of a 3'-OH DNA strand. The free DNA strand then undergoes passage around the unbroken strand, thus removing DNA supercoils. Finally, in the religation step, the DNA 3'-OH attacks the covalent intermediate to expel the active-site tyrosine and restore the DNA phosphodiester backbone.</text>
</comment>
<dbReference type="NCBIfam" id="TIGR01056">
    <property type="entry name" value="topB"/>
    <property type="match status" value="1"/>
</dbReference>
<dbReference type="PROSITE" id="PS00396">
    <property type="entry name" value="TOPO_IA_1"/>
    <property type="match status" value="1"/>
</dbReference>
<gene>
    <name evidence="8" type="primary">topB</name>
    <name evidence="11" type="ORF">KHM83_11420</name>
</gene>
<evidence type="ECO:0000313" key="12">
    <source>
        <dbReference type="Proteomes" id="UP000746471"/>
    </source>
</evidence>
<protein>
    <recommendedName>
        <fullName evidence="8">DNA topoisomerase 3</fullName>
        <ecNumber evidence="8">5.6.2.1</ecNumber>
    </recommendedName>
    <alternativeName>
        <fullName evidence="8">DNA topoisomerase III</fullName>
    </alternativeName>
</protein>
<keyword evidence="6 8" id="KW-0238">DNA-binding</keyword>
<feature type="active site" description="O-(5'-phospho-DNA)-tyrosine intermediate" evidence="8">
    <location>
        <position position="309"/>
    </location>
</feature>
<organism evidence="11 12">
    <name type="scientific">Fusibacter paucivorans</name>
    <dbReference type="NCBI Taxonomy" id="76009"/>
    <lineage>
        <taxon>Bacteria</taxon>
        <taxon>Bacillati</taxon>
        <taxon>Bacillota</taxon>
        <taxon>Clostridia</taxon>
        <taxon>Eubacteriales</taxon>
        <taxon>Eubacteriales Family XII. Incertae Sedis</taxon>
        <taxon>Fusibacter</taxon>
    </lineage>
</organism>
<keyword evidence="5 8" id="KW-0799">Topoisomerase</keyword>
<keyword evidence="4 8" id="KW-0460">Magnesium</keyword>
<feature type="region of interest" description="Interaction with DNA" evidence="8">
    <location>
        <begin position="187"/>
        <end position="192"/>
    </location>
</feature>
<dbReference type="PRINTS" id="PR00417">
    <property type="entry name" value="PRTPISMRASEI"/>
</dbReference>
<dbReference type="SMART" id="SM00436">
    <property type="entry name" value="TOP1Bc"/>
    <property type="match status" value="1"/>
</dbReference>
<evidence type="ECO:0000256" key="7">
    <source>
        <dbReference type="ARBA" id="ARBA00023235"/>
    </source>
</evidence>
<keyword evidence="7 8" id="KW-0413">Isomerase</keyword>
<dbReference type="InterPro" id="IPR023405">
    <property type="entry name" value="Topo_IA_core_domain"/>
</dbReference>
<comment type="cofactor">
    <cofactor evidence="8">
        <name>Mg(2+)</name>
        <dbReference type="ChEBI" id="CHEBI:18420"/>
    </cofactor>
</comment>
<evidence type="ECO:0000256" key="4">
    <source>
        <dbReference type="ARBA" id="ARBA00022842"/>
    </source>
</evidence>
<dbReference type="InterPro" id="IPR023406">
    <property type="entry name" value="Topo_IA_AS"/>
</dbReference>
<dbReference type="EMBL" id="JAHBCL010000018">
    <property type="protein sequence ID" value="MBS7527291.1"/>
    <property type="molecule type" value="Genomic_DNA"/>
</dbReference>
<dbReference type="PANTHER" id="PTHR11390:SF21">
    <property type="entry name" value="DNA TOPOISOMERASE 3-ALPHA"/>
    <property type="match status" value="1"/>
</dbReference>
<dbReference type="InterPro" id="IPR006171">
    <property type="entry name" value="TOPRIM_dom"/>
</dbReference>
<proteinExistence type="inferred from homology"/>
<comment type="similarity">
    <text evidence="2 8">Belongs to the type IA topoisomerase family.</text>
</comment>
<keyword evidence="12" id="KW-1185">Reference proteome</keyword>
<dbReference type="Pfam" id="PF01751">
    <property type="entry name" value="Toprim"/>
    <property type="match status" value="1"/>
</dbReference>
<dbReference type="CDD" id="cd00186">
    <property type="entry name" value="TOP1Ac"/>
    <property type="match status" value="1"/>
</dbReference>
<dbReference type="InterPro" id="IPR013824">
    <property type="entry name" value="Topo_IA_cen_sub1"/>
</dbReference>
<keyword evidence="3 8" id="KW-0479">Metal-binding</keyword>
<reference evidence="11 12" key="1">
    <citation type="submission" date="2021-05" db="EMBL/GenBank/DDBJ databases">
        <title>Fusibacter ferrireducens sp. nov., an anaerobic, sulfur- and Fe-reducing bacterium isolated from the mangrove sediment.</title>
        <authorList>
            <person name="Qiu D."/>
        </authorList>
    </citation>
    <scope>NUCLEOTIDE SEQUENCE [LARGE SCALE GENOMIC DNA]</scope>
    <source>
        <strain evidence="11 12">DSM 12116</strain>
    </source>
</reference>
<feature type="site" description="Interaction with DNA" evidence="8">
    <location>
        <position position="176"/>
    </location>
</feature>
<evidence type="ECO:0000259" key="10">
    <source>
        <dbReference type="PROSITE" id="PS52039"/>
    </source>
</evidence>
<feature type="site" description="Interaction with DNA" evidence="8">
    <location>
        <position position="168"/>
    </location>
</feature>
<dbReference type="InterPro" id="IPR013497">
    <property type="entry name" value="Topo_IA_cen"/>
</dbReference>
<evidence type="ECO:0000256" key="8">
    <source>
        <dbReference type="HAMAP-Rule" id="MF_00953"/>
    </source>
</evidence>
<dbReference type="InterPro" id="IPR003601">
    <property type="entry name" value="Topo_IA_2"/>
</dbReference>
<feature type="binding site" evidence="8">
    <location>
        <position position="105"/>
    </location>
    <ligand>
        <name>Mg(2+)</name>
        <dbReference type="ChEBI" id="CHEBI:18420"/>
        <note>catalytic</note>
    </ligand>
</feature>
<evidence type="ECO:0000256" key="1">
    <source>
        <dbReference type="ARBA" id="ARBA00000213"/>
    </source>
</evidence>
<evidence type="ECO:0000256" key="3">
    <source>
        <dbReference type="ARBA" id="ARBA00022723"/>
    </source>
</evidence>
<feature type="binding site" evidence="8">
    <location>
        <position position="9"/>
    </location>
    <ligand>
        <name>Mg(2+)</name>
        <dbReference type="ChEBI" id="CHEBI:18420"/>
        <note>catalytic</note>
    </ligand>
</feature>
<dbReference type="InterPro" id="IPR005738">
    <property type="entry name" value="TopoIII"/>
</dbReference>
<dbReference type="Pfam" id="PF01131">
    <property type="entry name" value="Topoisom_bac"/>
    <property type="match status" value="1"/>
</dbReference>
<dbReference type="NCBIfam" id="NF005829">
    <property type="entry name" value="PRK07726.1"/>
    <property type="match status" value="1"/>
</dbReference>
<feature type="domain" description="Toprim" evidence="9">
    <location>
        <begin position="3"/>
        <end position="136"/>
    </location>
</feature>
<evidence type="ECO:0000313" key="11">
    <source>
        <dbReference type="EMBL" id="MBS7527291.1"/>
    </source>
</evidence>
<dbReference type="PANTHER" id="PTHR11390">
    <property type="entry name" value="PROKARYOTIC DNA TOPOISOMERASE"/>
    <property type="match status" value="1"/>
</dbReference>
<dbReference type="InterPro" id="IPR013825">
    <property type="entry name" value="Topo_IA_cen_sub2"/>
</dbReference>
<dbReference type="SMART" id="SM00493">
    <property type="entry name" value="TOPRIM"/>
    <property type="match status" value="1"/>
</dbReference>
<comment type="caution">
    <text evidence="8">Lacks conserved residue(s) required for the propagation of feature annotation.</text>
</comment>
<feature type="domain" description="Topo IA-type catalytic" evidence="10">
    <location>
        <begin position="153"/>
        <end position="584"/>
    </location>
</feature>
<dbReference type="Proteomes" id="UP000746471">
    <property type="component" value="Unassembled WGS sequence"/>
</dbReference>
<dbReference type="Gene3D" id="2.70.20.10">
    <property type="entry name" value="Topoisomerase I, domain 3"/>
    <property type="match status" value="1"/>
</dbReference>
<dbReference type="InterPro" id="IPR000380">
    <property type="entry name" value="Topo_IA"/>
</dbReference>
<dbReference type="PROSITE" id="PS50880">
    <property type="entry name" value="TOPRIM"/>
    <property type="match status" value="1"/>
</dbReference>
<dbReference type="EC" id="5.6.2.1" evidence="8"/>
<dbReference type="SMART" id="SM00437">
    <property type="entry name" value="TOP1Ac"/>
    <property type="match status" value="1"/>
</dbReference>
<dbReference type="InterPro" id="IPR003602">
    <property type="entry name" value="Topo_IA_DNA-bd_dom"/>
</dbReference>
<dbReference type="Gene3D" id="1.10.290.10">
    <property type="entry name" value="Topoisomerase I, domain 4"/>
    <property type="match status" value="1"/>
</dbReference>
<dbReference type="HAMAP" id="MF_00953">
    <property type="entry name" value="Topoisom_3_prok"/>
    <property type="match status" value="1"/>
</dbReference>
<dbReference type="SUPFAM" id="SSF56712">
    <property type="entry name" value="Prokaryotic type I DNA topoisomerase"/>
    <property type="match status" value="1"/>
</dbReference>
<sequence length="718" mass="81382">MSKTVVLAEKPSVGRDIARVLNCHRKGNQCLEGDRYIVTWALGHLVTLADPDYYDQKLANWRLEDLPMLPSPLALVVIKQTSGHFKAVRQTLLRKDVSDVIIATDAGREGELVARWIIEKAGLKKPLKRLWISSVTDKAIREGFSKLKDGRAYNALYDSAKARSEADWYVGMNATRALTCKFNAQLSCGRVQTPTLAMIAQREADIQQFKAKDYFGLAAHAKGFKLTWADSQNHTRTFNEATVKTLHKELQGERGVVSKVESKRKNQSAPGLYDLTELQRDANKRFGFSAKQTLNIMQRLYEVHKILTYPRTDSRYLTADIVPTLKDRIKACGNGEYAKIAFQLIKSPIKPTKAFVDDAKVSDHHAIIPTEQAVFLNDLYSDERKVYDLVVKRFLAVLMPPYCYDQTTVDVVVKNQRFTAKGKVEHSLGWRAVYQAGSAYDNDEESDDDLRDQQLPVFQKGQSVEIKHLEITRGRTMPPPPYTEGTLLTAMEHPLKNMPYGIGTVATRADIIEKLLNTFLVEKRGNHLHMTGKGKQLLELVPEDLKSAELTADWEQQLERIANGKLSKKQFIEEIKQFSKRNVKMIKDSDATFKHQNVTREKCPDCGKYLLEVNGKKGKMLVCQDRTCGYRKGVARVTNARCPNCHKKMMMRGEGDQKIFTCQCGYREKLSAFNERKKAADKQGSRRDVEKFIREQAAEQAQPASPFAEALAKLNLKE</sequence>
<dbReference type="Gene3D" id="3.40.50.140">
    <property type="match status" value="1"/>
</dbReference>
<feature type="site" description="Interaction with DNA" evidence="8">
    <location>
        <position position="311"/>
    </location>
</feature>
<comment type="catalytic activity">
    <reaction evidence="1 8">
        <text>ATP-independent breakage of single-stranded DNA, followed by passage and rejoining.</text>
        <dbReference type="EC" id="5.6.2.1"/>
    </reaction>
</comment>
<dbReference type="InterPro" id="IPR013826">
    <property type="entry name" value="Topo_IA_cen_sub3"/>
</dbReference>
<evidence type="ECO:0000256" key="6">
    <source>
        <dbReference type="ARBA" id="ARBA00023125"/>
    </source>
</evidence>
<evidence type="ECO:0000256" key="2">
    <source>
        <dbReference type="ARBA" id="ARBA00009446"/>
    </source>
</evidence>
<evidence type="ECO:0000256" key="5">
    <source>
        <dbReference type="ARBA" id="ARBA00023029"/>
    </source>
</evidence>
<dbReference type="CDD" id="cd03362">
    <property type="entry name" value="TOPRIM_TopoIA_TopoIII"/>
    <property type="match status" value="1"/>
</dbReference>